<dbReference type="RefSeq" id="WP_275711399.1">
    <property type="nucleotide sequence ID" value="NZ_JAKLTN010000002.1"/>
</dbReference>
<protein>
    <submittedName>
        <fullName evidence="2">Uncharacterized protein</fullName>
    </submittedName>
</protein>
<proteinExistence type="predicted"/>
<keyword evidence="3" id="KW-1185">Reference proteome</keyword>
<organism evidence="2 3">
    <name type="scientific">Dechloromonas hankyongensis</name>
    <dbReference type="NCBI Taxonomy" id="2908002"/>
    <lineage>
        <taxon>Bacteria</taxon>
        <taxon>Pseudomonadati</taxon>
        <taxon>Pseudomonadota</taxon>
        <taxon>Betaproteobacteria</taxon>
        <taxon>Rhodocyclales</taxon>
        <taxon>Azonexaceae</taxon>
        <taxon>Dechloromonas</taxon>
    </lineage>
</organism>
<keyword evidence="1" id="KW-0175">Coiled coil</keyword>
<accession>A0ABS9K4G5</accession>
<reference evidence="2" key="1">
    <citation type="submission" date="2022-01" db="EMBL/GenBank/DDBJ databases">
        <authorList>
            <person name="Jo J.-H."/>
            <person name="Im W.-T."/>
        </authorList>
    </citation>
    <scope>NUCLEOTIDE SEQUENCE</scope>
    <source>
        <strain evidence="2">XY25</strain>
    </source>
</reference>
<evidence type="ECO:0000313" key="3">
    <source>
        <dbReference type="Proteomes" id="UP001165384"/>
    </source>
</evidence>
<feature type="coiled-coil region" evidence="1">
    <location>
        <begin position="258"/>
        <end position="294"/>
    </location>
</feature>
<gene>
    <name evidence="2" type="ORF">LZ012_13840</name>
</gene>
<name>A0ABS9K4G5_9RHOO</name>
<evidence type="ECO:0000313" key="2">
    <source>
        <dbReference type="EMBL" id="MCG2578071.1"/>
    </source>
</evidence>
<evidence type="ECO:0000256" key="1">
    <source>
        <dbReference type="SAM" id="Coils"/>
    </source>
</evidence>
<dbReference type="EMBL" id="JAKLTN010000002">
    <property type="protein sequence ID" value="MCG2578071.1"/>
    <property type="molecule type" value="Genomic_DNA"/>
</dbReference>
<comment type="caution">
    <text evidence="2">The sequence shown here is derived from an EMBL/GenBank/DDBJ whole genome shotgun (WGS) entry which is preliminary data.</text>
</comment>
<dbReference type="Proteomes" id="UP001165384">
    <property type="component" value="Unassembled WGS sequence"/>
</dbReference>
<sequence>MDIRCQDLYEAVWAKPVRTLAKEWGLSDVGLAKACRKHGIPLPPLGHWSKIAVGRGMKPPQLKGNSESMITIQGTPSLKKAKLSAEGKTKLKPALATIFPEQTTLMSKLAKWTQKTDKALHRKPDSSGFVSSWKETFRVSVSEAQVSRAIGLLDKIEKALTEGGMAWDFDKKGQYVVGRMYGETVSFELKELYKRTEHIEKHPTSSWLDRKTYTYQFLGDLTFRIDGYYEGRKSWSDGKTQRIEEKLPEIIEGLLAAAESMRQRTLEREEQYKRWEEEARIRAEKERIEREEKAFFDATLKEAQDWNQANLIRDYATHLRSLILDNKIELTEAGEQWLSRIENAARKHDPAFRRLSL</sequence>